<dbReference type="AlphaFoldDB" id="A0A0X3TK57"/>
<comment type="caution">
    <text evidence="2">The sequence shown here is derived from an EMBL/GenBank/DDBJ whole genome shotgun (WGS) entry which is preliminary data.</text>
</comment>
<keyword evidence="1" id="KW-0732">Signal</keyword>
<protein>
    <submittedName>
        <fullName evidence="2">Uncharacterized protein</fullName>
    </submittedName>
</protein>
<evidence type="ECO:0000313" key="3">
    <source>
        <dbReference type="Proteomes" id="UP000053791"/>
    </source>
</evidence>
<feature type="signal peptide" evidence="1">
    <location>
        <begin position="1"/>
        <end position="19"/>
    </location>
</feature>
<feature type="chain" id="PRO_5007054204" evidence="1">
    <location>
        <begin position="20"/>
        <end position="80"/>
    </location>
</feature>
<accession>A0A0X3TK57</accession>
<dbReference type="EMBL" id="LQBQ01000036">
    <property type="protein sequence ID" value="KUJ76145.1"/>
    <property type="molecule type" value="Genomic_DNA"/>
</dbReference>
<evidence type="ECO:0000256" key="1">
    <source>
        <dbReference type="SAM" id="SignalP"/>
    </source>
</evidence>
<dbReference type="RefSeq" id="WP_068348794.1">
    <property type="nucleotide sequence ID" value="NZ_LQBQ01000036.1"/>
</dbReference>
<gene>
    <name evidence="2" type="ORF">AVO45_12570</name>
</gene>
<dbReference type="Proteomes" id="UP000053791">
    <property type="component" value="Unassembled WGS sequence"/>
</dbReference>
<keyword evidence="3" id="KW-1185">Reference proteome</keyword>
<reference evidence="2 3" key="1">
    <citation type="submission" date="2015-12" db="EMBL/GenBank/DDBJ databases">
        <authorList>
            <person name="Shamseldin A."/>
            <person name="Moawad H."/>
            <person name="Abd El-Rahim W.M."/>
            <person name="Sadowsky M.J."/>
        </authorList>
    </citation>
    <scope>NUCLEOTIDE SEQUENCE [LARGE SCALE GENOMIC DNA]</scope>
    <source>
        <strain evidence="2 3">ZGT118</strain>
    </source>
</reference>
<evidence type="ECO:0000313" key="2">
    <source>
        <dbReference type="EMBL" id="KUJ76145.1"/>
    </source>
</evidence>
<proteinExistence type="predicted"/>
<organism evidence="2 3">
    <name type="scientific">Ruegeria marisrubri</name>
    <dbReference type="NCBI Taxonomy" id="1685379"/>
    <lineage>
        <taxon>Bacteria</taxon>
        <taxon>Pseudomonadati</taxon>
        <taxon>Pseudomonadota</taxon>
        <taxon>Alphaproteobacteria</taxon>
        <taxon>Rhodobacterales</taxon>
        <taxon>Roseobacteraceae</taxon>
        <taxon>Ruegeria</taxon>
    </lineage>
</organism>
<sequence length="80" mass="8462">MKHLTIASALWLFAVPAFAFQCPTDIAAIDAALAAGTDLSDEQIAQVEALRDEGQKLHDAGDHQASVDTLAKAKEMLGLN</sequence>
<name>A0A0X3TK57_9RHOB</name>
<dbReference type="OrthoDB" id="8480939at2"/>